<proteinExistence type="predicted"/>
<dbReference type="SUPFAM" id="SSF54427">
    <property type="entry name" value="NTF2-like"/>
    <property type="match status" value="1"/>
</dbReference>
<reference evidence="1" key="1">
    <citation type="journal article" date="2014" name="Int. J. Syst. Evol. Microbiol.">
        <title>Complete genome of a new Firmicutes species belonging to the dominant human colonic microbiota ('Ruminococcus bicirculans') reveals two chromosomes and a selective capacity to utilize plant glucans.</title>
        <authorList>
            <consortium name="NISC Comparative Sequencing Program"/>
            <person name="Wegmann U."/>
            <person name="Louis P."/>
            <person name="Goesmann A."/>
            <person name="Henrissat B."/>
            <person name="Duncan S.H."/>
            <person name="Flint H.J."/>
        </authorList>
    </citation>
    <scope>NUCLEOTIDE SEQUENCE</scope>
    <source>
        <strain evidence="1">JCM 17590</strain>
    </source>
</reference>
<keyword evidence="2" id="KW-1185">Reference proteome</keyword>
<dbReference type="EMBL" id="BAABBV010000001">
    <property type="protein sequence ID" value="GAA4161048.1"/>
    <property type="molecule type" value="Genomic_DNA"/>
</dbReference>
<dbReference type="InterPro" id="IPR032710">
    <property type="entry name" value="NTF2-like_dom_sf"/>
</dbReference>
<evidence type="ECO:0000313" key="1">
    <source>
        <dbReference type="EMBL" id="GAA4161048.1"/>
    </source>
</evidence>
<reference evidence="1" key="2">
    <citation type="submission" date="2023-12" db="EMBL/GenBank/DDBJ databases">
        <authorList>
            <person name="Sun Q."/>
            <person name="Inoue M."/>
        </authorList>
    </citation>
    <scope>NUCLEOTIDE SEQUENCE</scope>
    <source>
        <strain evidence="1">JCM 17590</strain>
    </source>
</reference>
<dbReference type="Proteomes" id="UP001415169">
    <property type="component" value="Unassembled WGS sequence"/>
</dbReference>
<evidence type="ECO:0000313" key="2">
    <source>
        <dbReference type="Proteomes" id="UP001415169"/>
    </source>
</evidence>
<evidence type="ECO:0008006" key="3">
    <source>
        <dbReference type="Google" id="ProtNLM"/>
    </source>
</evidence>
<sequence length="118" mass="13097">MPSISAALHDLLGSQELTVEQALTRHFTDDYRQSTNGDWTDRAAFAQQVTQLRGFLERIDIEVKSELTEGSSYAERHIITVTQRDGGVGAQEVFLFGRIAADGRFASLEELTRQLPAA</sequence>
<organism evidence="1 2">
    <name type="scientific">Gryllotalpicola daejeonensis</name>
    <dbReference type="NCBI Taxonomy" id="993087"/>
    <lineage>
        <taxon>Bacteria</taxon>
        <taxon>Bacillati</taxon>
        <taxon>Actinomycetota</taxon>
        <taxon>Actinomycetes</taxon>
        <taxon>Micrococcales</taxon>
        <taxon>Microbacteriaceae</taxon>
        <taxon>Gryllotalpicola</taxon>
    </lineage>
</organism>
<accession>A0ABP7ZK44</accession>
<gene>
    <name evidence="1" type="ORF">GCM10022286_18050</name>
</gene>
<comment type="caution">
    <text evidence="1">The sequence shown here is derived from an EMBL/GenBank/DDBJ whole genome shotgun (WGS) entry which is preliminary data.</text>
</comment>
<protein>
    <recommendedName>
        <fullName evidence="3">Nuclear transport factor 2 family protein</fullName>
    </recommendedName>
</protein>
<dbReference type="RefSeq" id="WP_344791432.1">
    <property type="nucleotide sequence ID" value="NZ_BAABBV010000001.1"/>
</dbReference>
<name>A0ABP7ZK44_9MICO</name>